<dbReference type="SUPFAM" id="SSF103473">
    <property type="entry name" value="MFS general substrate transporter"/>
    <property type="match status" value="1"/>
</dbReference>
<evidence type="ECO:0000256" key="6">
    <source>
        <dbReference type="SAM" id="Phobius"/>
    </source>
</evidence>
<sequence length="133" mass="14879">MASITGIYIRWLYIIEGATTTLIGIMAFFVLPDFPRSGEKSWLTEQERRYAEFRLTISVNNQVDELGTVKETLKDAVTDPKVWALFLVNVCFLSSQTWTSFSPSIVKTPGYGTVATPLLTSLVYVFGGILSDR</sequence>
<keyword evidence="3 6" id="KW-0812">Transmembrane</keyword>
<reference evidence="7" key="1">
    <citation type="submission" date="2022-11" db="EMBL/GenBank/DDBJ databases">
        <title>Chromosomal genome sequence assembly and mating type (MAT) locus characterization of the leprose asexual lichenized fungus Lepraria neglecta (Nyl.) Erichsen.</title>
        <authorList>
            <person name="Allen J.L."/>
            <person name="Pfeffer B."/>
        </authorList>
    </citation>
    <scope>NUCLEOTIDE SEQUENCE</scope>
    <source>
        <strain evidence="7">Allen 5258</strain>
    </source>
</reference>
<evidence type="ECO:0000256" key="3">
    <source>
        <dbReference type="ARBA" id="ARBA00022692"/>
    </source>
</evidence>
<comment type="caution">
    <text evidence="7">The sequence shown here is derived from an EMBL/GenBank/DDBJ whole genome shotgun (WGS) entry which is preliminary data.</text>
</comment>
<protein>
    <submittedName>
        <fullName evidence="7">Uncharacterized protein</fullName>
    </submittedName>
</protein>
<dbReference type="GO" id="GO:0022857">
    <property type="term" value="F:transmembrane transporter activity"/>
    <property type="evidence" value="ECO:0007669"/>
    <property type="project" value="TreeGrafter"/>
</dbReference>
<dbReference type="EMBL" id="JASNWA010000007">
    <property type="protein sequence ID" value="KAK3173484.1"/>
    <property type="molecule type" value="Genomic_DNA"/>
</dbReference>
<dbReference type="Gene3D" id="1.20.1250.20">
    <property type="entry name" value="MFS general substrate transporter like domains"/>
    <property type="match status" value="1"/>
</dbReference>
<gene>
    <name evidence="7" type="ORF">OEA41_006813</name>
</gene>
<dbReference type="Proteomes" id="UP001276659">
    <property type="component" value="Unassembled WGS sequence"/>
</dbReference>
<keyword evidence="4 6" id="KW-1133">Transmembrane helix</keyword>
<proteinExistence type="predicted"/>
<comment type="subcellular location">
    <subcellularLocation>
        <location evidence="1">Membrane</location>
        <topology evidence="1">Multi-pass membrane protein</topology>
    </subcellularLocation>
</comment>
<evidence type="ECO:0000256" key="2">
    <source>
        <dbReference type="ARBA" id="ARBA00022448"/>
    </source>
</evidence>
<feature type="transmembrane region" description="Helical" evidence="6">
    <location>
        <begin position="111"/>
        <end position="130"/>
    </location>
</feature>
<name>A0AAE0DKT1_9LECA</name>
<dbReference type="InterPro" id="IPR036259">
    <property type="entry name" value="MFS_trans_sf"/>
</dbReference>
<organism evidence="7 8">
    <name type="scientific">Lepraria neglecta</name>
    <dbReference type="NCBI Taxonomy" id="209136"/>
    <lineage>
        <taxon>Eukaryota</taxon>
        <taxon>Fungi</taxon>
        <taxon>Dikarya</taxon>
        <taxon>Ascomycota</taxon>
        <taxon>Pezizomycotina</taxon>
        <taxon>Lecanoromycetes</taxon>
        <taxon>OSLEUM clade</taxon>
        <taxon>Lecanoromycetidae</taxon>
        <taxon>Lecanorales</taxon>
        <taxon>Lecanorineae</taxon>
        <taxon>Stereocaulaceae</taxon>
        <taxon>Lepraria</taxon>
    </lineage>
</organism>
<accession>A0AAE0DKT1</accession>
<evidence type="ECO:0000256" key="5">
    <source>
        <dbReference type="ARBA" id="ARBA00023136"/>
    </source>
</evidence>
<keyword evidence="5 6" id="KW-0472">Membrane</keyword>
<dbReference type="AlphaFoldDB" id="A0AAE0DKT1"/>
<keyword evidence="2" id="KW-0813">Transport</keyword>
<evidence type="ECO:0000313" key="8">
    <source>
        <dbReference type="Proteomes" id="UP001276659"/>
    </source>
</evidence>
<evidence type="ECO:0000256" key="4">
    <source>
        <dbReference type="ARBA" id="ARBA00022989"/>
    </source>
</evidence>
<keyword evidence="8" id="KW-1185">Reference proteome</keyword>
<evidence type="ECO:0000256" key="1">
    <source>
        <dbReference type="ARBA" id="ARBA00004141"/>
    </source>
</evidence>
<dbReference type="PANTHER" id="PTHR43791">
    <property type="entry name" value="PERMEASE-RELATED"/>
    <property type="match status" value="1"/>
</dbReference>
<feature type="transmembrane region" description="Helical" evidence="6">
    <location>
        <begin position="12"/>
        <end position="31"/>
    </location>
</feature>
<dbReference type="PANTHER" id="PTHR43791:SF20">
    <property type="entry name" value="TRANSPORTER, PUTATIVE (AFU_ORTHOLOGUE AFUA_3G14670)-RELATED"/>
    <property type="match status" value="1"/>
</dbReference>
<dbReference type="GO" id="GO:0016020">
    <property type="term" value="C:membrane"/>
    <property type="evidence" value="ECO:0007669"/>
    <property type="project" value="UniProtKB-SubCell"/>
</dbReference>
<evidence type="ECO:0000313" key="7">
    <source>
        <dbReference type="EMBL" id="KAK3173484.1"/>
    </source>
</evidence>